<dbReference type="PANTHER" id="PTHR36840">
    <property type="entry name" value="BLL5714 PROTEIN"/>
    <property type="match status" value="1"/>
</dbReference>
<feature type="transmembrane region" description="Helical" evidence="1">
    <location>
        <begin position="218"/>
        <end position="237"/>
    </location>
</feature>
<feature type="transmembrane region" description="Helical" evidence="1">
    <location>
        <begin position="348"/>
        <end position="368"/>
    </location>
</feature>
<keyword evidence="1" id="KW-0472">Membrane</keyword>
<feature type="transmembrane region" description="Helical" evidence="1">
    <location>
        <begin position="34"/>
        <end position="52"/>
    </location>
</feature>
<dbReference type="EMBL" id="JAUKWQ010000009">
    <property type="protein sequence ID" value="MDO1584580.1"/>
    <property type="molecule type" value="Genomic_DNA"/>
</dbReference>
<sequence length="412" mass="45059">MAEAKNEDAGQQGASQDAWLRDDQEERTVGFPELFFDLVFVFALIQLSHFAAEDFTYIGLLEAGVIALALWWVWIHTAWVTNWLDPEHMPIRVLLFGLMFLGLLMASAIPEAFEHKGLIFAGSYCFMQIGRSLFAVYAFKGLLPAVQRNFIRVTLWFCLSGLFWIGGALAGEEMRIGLWIAALAIEFVAPELRFRVPGFGRSSSDDWDISGDHMAERCALFVMICLGEAILAIGRSFSEQDLSLPVVSIFAGSFLAASAMWWIYFHFGHERASEEIEETDEPGEVALYVFTYAHIPVVAGIILTAVAAEHLLAHAQEPGSLQLAIVIVGGPLLFLAGNFWVKRATTHTFPLLHALGLAVLAGLGIVAASTVTAWVAAGVLLVLLGVAAGEYRRLSQTPGEGRKRGNADTELG</sequence>
<dbReference type="Proteomes" id="UP001169006">
    <property type="component" value="Unassembled WGS sequence"/>
</dbReference>
<protein>
    <submittedName>
        <fullName evidence="2">Low temperature requirement protein A</fullName>
    </submittedName>
</protein>
<organism evidence="2 3">
    <name type="scientific">Rhizobium oryzicola</name>
    <dbReference type="NCBI Taxonomy" id="1232668"/>
    <lineage>
        <taxon>Bacteria</taxon>
        <taxon>Pseudomonadati</taxon>
        <taxon>Pseudomonadota</taxon>
        <taxon>Alphaproteobacteria</taxon>
        <taxon>Hyphomicrobiales</taxon>
        <taxon>Rhizobiaceae</taxon>
        <taxon>Rhizobium/Agrobacterium group</taxon>
        <taxon>Rhizobium</taxon>
    </lineage>
</organism>
<comment type="caution">
    <text evidence="2">The sequence shown here is derived from an EMBL/GenBank/DDBJ whole genome shotgun (WGS) entry which is preliminary data.</text>
</comment>
<feature type="transmembrane region" description="Helical" evidence="1">
    <location>
        <begin position="119"/>
        <end position="138"/>
    </location>
</feature>
<evidence type="ECO:0000313" key="3">
    <source>
        <dbReference type="Proteomes" id="UP001169006"/>
    </source>
</evidence>
<feature type="transmembrane region" description="Helical" evidence="1">
    <location>
        <begin position="58"/>
        <end position="81"/>
    </location>
</feature>
<dbReference type="PANTHER" id="PTHR36840:SF1">
    <property type="entry name" value="BLL5714 PROTEIN"/>
    <property type="match status" value="1"/>
</dbReference>
<feature type="transmembrane region" description="Helical" evidence="1">
    <location>
        <begin position="285"/>
        <end position="308"/>
    </location>
</feature>
<name>A0ABT8T1F4_9HYPH</name>
<reference evidence="2" key="2">
    <citation type="submission" date="2023-07" db="EMBL/GenBank/DDBJ databases">
        <authorList>
            <person name="Sun H."/>
        </authorList>
    </citation>
    <scope>NUCLEOTIDE SEQUENCE</scope>
    <source>
        <strain evidence="2">05753</strain>
    </source>
</reference>
<evidence type="ECO:0000256" key="1">
    <source>
        <dbReference type="SAM" id="Phobius"/>
    </source>
</evidence>
<reference evidence="2" key="1">
    <citation type="journal article" date="2015" name="Int. J. Syst. Evol. Microbiol.">
        <title>Rhizobium oryzicola sp. nov., potential plant-growth-promoting endophytic bacteria isolated from rice roots.</title>
        <authorList>
            <person name="Zhang X.X."/>
            <person name="Gao J.S."/>
            <person name="Cao Y.H."/>
            <person name="Sheirdil R.A."/>
            <person name="Wang X.C."/>
            <person name="Zhang L."/>
        </authorList>
    </citation>
    <scope>NUCLEOTIDE SEQUENCE</scope>
    <source>
        <strain evidence="2">05753</strain>
    </source>
</reference>
<evidence type="ECO:0000313" key="2">
    <source>
        <dbReference type="EMBL" id="MDO1584580.1"/>
    </source>
</evidence>
<dbReference type="Pfam" id="PF06772">
    <property type="entry name" value="LtrA"/>
    <property type="match status" value="1"/>
</dbReference>
<feature type="transmembrane region" description="Helical" evidence="1">
    <location>
        <begin position="243"/>
        <end position="264"/>
    </location>
</feature>
<proteinExistence type="predicted"/>
<keyword evidence="3" id="KW-1185">Reference proteome</keyword>
<keyword evidence="1" id="KW-1133">Transmembrane helix</keyword>
<accession>A0ABT8T1F4</accession>
<feature type="transmembrane region" description="Helical" evidence="1">
    <location>
        <begin position="150"/>
        <end position="170"/>
    </location>
</feature>
<keyword evidence="1" id="KW-0812">Transmembrane</keyword>
<dbReference type="RefSeq" id="WP_302078824.1">
    <property type="nucleotide sequence ID" value="NZ_JAUKWQ010000009.1"/>
</dbReference>
<feature type="transmembrane region" description="Helical" evidence="1">
    <location>
        <begin position="93"/>
        <end position="113"/>
    </location>
</feature>
<gene>
    <name evidence="2" type="ORF">Q2T52_21035</name>
</gene>
<dbReference type="InterPro" id="IPR010640">
    <property type="entry name" value="Low_temperature_requirement_A"/>
</dbReference>
<feature type="transmembrane region" description="Helical" evidence="1">
    <location>
        <begin position="320"/>
        <end position="341"/>
    </location>
</feature>